<dbReference type="PANTHER" id="PTHR42930:SF3">
    <property type="entry name" value="PHOSPHATE-SPECIFIC TRANSPORT SYSTEM ACCESSORY PROTEIN PHOU"/>
    <property type="match status" value="1"/>
</dbReference>
<dbReference type="EMBL" id="UOFR01000034">
    <property type="protein sequence ID" value="VAW95701.1"/>
    <property type="molecule type" value="Genomic_DNA"/>
</dbReference>
<dbReference type="GO" id="GO:0030643">
    <property type="term" value="P:intracellular phosphate ion homeostasis"/>
    <property type="evidence" value="ECO:0007669"/>
    <property type="project" value="InterPro"/>
</dbReference>
<dbReference type="AlphaFoldDB" id="A0A3B0ZVD9"/>
<dbReference type="GO" id="GO:0005737">
    <property type="term" value="C:cytoplasm"/>
    <property type="evidence" value="ECO:0007669"/>
    <property type="project" value="UniProtKB-SubCell"/>
</dbReference>
<keyword evidence="2" id="KW-0813">Transport</keyword>
<name>A0A3B0ZVD9_9ZZZZ</name>
<feature type="domain" description="PhoU" evidence="5">
    <location>
        <begin position="130"/>
        <end position="215"/>
    </location>
</feature>
<protein>
    <submittedName>
        <fullName evidence="6">Phosphate transport system regulatory protein PhoU</fullName>
    </submittedName>
</protein>
<sequence length="247" mass="28228">MEKADIGHHISQQFNQELEDVRNRVLQMGGIVEQQLTDAIQALTSMDMSLAEVVVTNDYKINRLEVDIDEECTQILARRQPAASDLRLLMAIIKTITDLERIGDEAERVGRMALKFSSSDSNDNKALAGIEHLGEYARQNLHDALDAFARMDAEAAAKVAEQDKKVDREYENMLRQLMTYMMEDPRSIPRVINVLWSARALERIGDRARNICEYVIYLVKGKDVRHISSEQVQKEAREHNKGTRKDT</sequence>
<dbReference type="PIRSF" id="PIRSF003107">
    <property type="entry name" value="PhoU"/>
    <property type="match status" value="1"/>
</dbReference>
<keyword evidence="3" id="KW-0963">Cytoplasm</keyword>
<evidence type="ECO:0000256" key="2">
    <source>
        <dbReference type="ARBA" id="ARBA00022448"/>
    </source>
</evidence>
<evidence type="ECO:0000256" key="4">
    <source>
        <dbReference type="SAM" id="MobiDB-lite"/>
    </source>
</evidence>
<dbReference type="FunFam" id="1.20.58.220:FF:000002">
    <property type="entry name" value="Phosphate-specific transport system accessory protein PhoU"/>
    <property type="match status" value="1"/>
</dbReference>
<evidence type="ECO:0000313" key="6">
    <source>
        <dbReference type="EMBL" id="VAW95701.1"/>
    </source>
</evidence>
<dbReference type="NCBIfam" id="NF008332">
    <property type="entry name" value="PRK11115.1"/>
    <property type="match status" value="1"/>
</dbReference>
<dbReference type="Pfam" id="PF01895">
    <property type="entry name" value="PhoU"/>
    <property type="match status" value="2"/>
</dbReference>
<dbReference type="NCBIfam" id="TIGR02135">
    <property type="entry name" value="phoU_full"/>
    <property type="match status" value="1"/>
</dbReference>
<accession>A0A3B0ZVD9</accession>
<dbReference type="PANTHER" id="PTHR42930">
    <property type="entry name" value="PHOSPHATE-SPECIFIC TRANSPORT SYSTEM ACCESSORY PROTEIN PHOU"/>
    <property type="match status" value="1"/>
</dbReference>
<evidence type="ECO:0000259" key="5">
    <source>
        <dbReference type="Pfam" id="PF01895"/>
    </source>
</evidence>
<dbReference type="SUPFAM" id="SSF109755">
    <property type="entry name" value="PhoU-like"/>
    <property type="match status" value="1"/>
</dbReference>
<dbReference type="GO" id="GO:0045936">
    <property type="term" value="P:negative regulation of phosphate metabolic process"/>
    <property type="evidence" value="ECO:0007669"/>
    <property type="project" value="InterPro"/>
</dbReference>
<feature type="region of interest" description="Disordered" evidence="4">
    <location>
        <begin position="228"/>
        <end position="247"/>
    </location>
</feature>
<gene>
    <name evidence="6" type="ORF">MNBD_GAMMA21-1521</name>
</gene>
<dbReference type="InterPro" id="IPR026022">
    <property type="entry name" value="PhoU_dom"/>
</dbReference>
<organism evidence="6">
    <name type="scientific">hydrothermal vent metagenome</name>
    <dbReference type="NCBI Taxonomy" id="652676"/>
    <lineage>
        <taxon>unclassified sequences</taxon>
        <taxon>metagenomes</taxon>
        <taxon>ecological metagenomes</taxon>
    </lineage>
</organism>
<dbReference type="Gene3D" id="1.20.58.220">
    <property type="entry name" value="Phosphate transport system protein phou homolog 2, domain 2"/>
    <property type="match status" value="2"/>
</dbReference>
<dbReference type="InterPro" id="IPR038078">
    <property type="entry name" value="PhoU-like_sf"/>
</dbReference>
<feature type="domain" description="PhoU" evidence="5">
    <location>
        <begin position="26"/>
        <end position="111"/>
    </location>
</feature>
<dbReference type="FunFam" id="1.20.58.220:FF:000001">
    <property type="entry name" value="Phosphate-specific transport system accessory protein PhoU"/>
    <property type="match status" value="1"/>
</dbReference>
<reference evidence="6" key="1">
    <citation type="submission" date="2018-06" db="EMBL/GenBank/DDBJ databases">
        <authorList>
            <person name="Zhirakovskaya E."/>
        </authorList>
    </citation>
    <scope>NUCLEOTIDE SEQUENCE</scope>
</reference>
<proteinExistence type="predicted"/>
<evidence type="ECO:0000256" key="3">
    <source>
        <dbReference type="ARBA" id="ARBA00022490"/>
    </source>
</evidence>
<dbReference type="InterPro" id="IPR028366">
    <property type="entry name" value="PhoU"/>
</dbReference>
<comment type="subcellular location">
    <subcellularLocation>
        <location evidence="1">Cytoplasm</location>
    </subcellularLocation>
</comment>
<evidence type="ECO:0000256" key="1">
    <source>
        <dbReference type="ARBA" id="ARBA00004496"/>
    </source>
</evidence>